<evidence type="ECO:0000259" key="5">
    <source>
        <dbReference type="Pfam" id="PF14905"/>
    </source>
</evidence>
<dbReference type="InterPro" id="IPR037066">
    <property type="entry name" value="Plug_dom_sf"/>
</dbReference>
<evidence type="ECO:0000256" key="4">
    <source>
        <dbReference type="SAM" id="SignalP"/>
    </source>
</evidence>
<accession>A0A2U1AXE3</accession>
<feature type="signal peptide" evidence="4">
    <location>
        <begin position="1"/>
        <end position="19"/>
    </location>
</feature>
<dbReference type="PANTHER" id="PTHR40980:SF3">
    <property type="entry name" value="TONB-DEPENDENT RECEPTOR-LIKE BETA-BARREL DOMAIN-CONTAINING PROTEIN"/>
    <property type="match status" value="1"/>
</dbReference>
<dbReference type="InterPro" id="IPR008969">
    <property type="entry name" value="CarboxyPept-like_regulatory"/>
</dbReference>
<sequence>MKQTLLLALLWCLACTAFAQSPTPTGTIKGIVTDSTTQAALDYVTVVVQEAGKNQAIKSTFTKDNGSFELTGLELKQYQLVLSYVGYKPKVLPLPAFTGTTIDLGKLSLASSAKQLKEVQVVTEKLLVEQDIDKITYNVDADPESQTMTALDMLRKVPLLSLDAEDNIKLNGNSNYRVLVNGKTSSLFVRSPKDVFRSMPASTIKSIEVITNPPSKYEAEGVGGIINIITHKKNIGGYNGSVHAQASSPRGSNFGGYLTAKAGKAGFSGYFGTGTYNSPANSNNLYREDKIRQTVLEQMGESRNDNTYQYASGEFSFEMDTLNLFTANFGMNLNTGNNLLTQRVDLYNADGALTQAYTRLNNGDFRWKGSDFGADYQRTFKKSKDQLFTLSYRLSNSVNGSGSDFILAPVLNFNGQISQTDNEGSSVEHTMQADYVQPIKKHTLELGVKTIFRLNSSDYFYSNQNPETGNFVIDPNLSNNFEYRQDIYAAYTSLSLKKGDWGLKTGARLEETKLDANFKSSGTVATPDYFNLIPNITLSRKLKGTSTMRLSYTQRIERPSLYYLNPYVNQIDPLNISYGNPKLDPATNNVFNLAYSTFVKGTSVNASIFHNFTNNSIQSYTTLGTDTVARTTYGNIGRNQTYGLSLSGNTTLFKNLSINLNSTANYVKLTSVIDGLPQNNEGFTYNVFGYSSYRFEKGWRASGNIGYYSSRILLQGRSAGYVWNSISVNKQFLKDNKATISFSVNSPFQKNRRALNEINDPRFTQNQENIFLMRRYSLGFNYRFGKLKGDIARKKRGIKNDDVKAGEQQGGGAN</sequence>
<keyword evidence="2" id="KW-0472">Membrane</keyword>
<dbReference type="Pfam" id="PF14905">
    <property type="entry name" value="OMP_b-brl_3"/>
    <property type="match status" value="1"/>
</dbReference>
<dbReference type="EMBL" id="QEKI01000005">
    <property type="protein sequence ID" value="PVY41090.1"/>
    <property type="molecule type" value="Genomic_DNA"/>
</dbReference>
<keyword evidence="7" id="KW-1185">Reference proteome</keyword>
<dbReference type="InterPro" id="IPR036942">
    <property type="entry name" value="Beta-barrel_TonB_sf"/>
</dbReference>
<dbReference type="PANTHER" id="PTHR40980">
    <property type="entry name" value="PLUG DOMAIN-CONTAINING PROTEIN"/>
    <property type="match status" value="1"/>
</dbReference>
<name>A0A2U1AXE3_9BACT</name>
<proteinExistence type="predicted"/>
<keyword evidence="4" id="KW-0732">Signal</keyword>
<dbReference type="GO" id="GO:0009279">
    <property type="term" value="C:cell outer membrane"/>
    <property type="evidence" value="ECO:0007669"/>
    <property type="project" value="UniProtKB-SubCell"/>
</dbReference>
<evidence type="ECO:0000256" key="2">
    <source>
        <dbReference type="ARBA" id="ARBA00023136"/>
    </source>
</evidence>
<dbReference type="Proteomes" id="UP000245466">
    <property type="component" value="Unassembled WGS sequence"/>
</dbReference>
<dbReference type="AlphaFoldDB" id="A0A2U1AXE3"/>
<dbReference type="RefSeq" id="WP_116543052.1">
    <property type="nucleotide sequence ID" value="NZ_QEKI01000005.1"/>
</dbReference>
<protein>
    <submittedName>
        <fullName evidence="6">Outer membrane receptor protein involved in Fe transport</fullName>
    </submittedName>
</protein>
<dbReference type="Gene3D" id="2.170.130.10">
    <property type="entry name" value="TonB-dependent receptor, plug domain"/>
    <property type="match status" value="1"/>
</dbReference>
<dbReference type="SUPFAM" id="SSF49464">
    <property type="entry name" value="Carboxypeptidase regulatory domain-like"/>
    <property type="match status" value="1"/>
</dbReference>
<dbReference type="SUPFAM" id="SSF56935">
    <property type="entry name" value="Porins"/>
    <property type="match status" value="1"/>
</dbReference>
<dbReference type="Gene3D" id="2.40.170.20">
    <property type="entry name" value="TonB-dependent receptor, beta-barrel domain"/>
    <property type="match status" value="1"/>
</dbReference>
<gene>
    <name evidence="6" type="ORF">C8E01_10515</name>
</gene>
<reference evidence="6 7" key="1">
    <citation type="submission" date="2018-04" db="EMBL/GenBank/DDBJ databases">
        <title>Genomic Encyclopedia of Type Strains, Phase IV (KMG-IV): sequencing the most valuable type-strain genomes for metagenomic binning, comparative biology and taxonomic classification.</title>
        <authorList>
            <person name="Goeker M."/>
        </authorList>
    </citation>
    <scope>NUCLEOTIDE SEQUENCE [LARGE SCALE GENOMIC DNA]</scope>
    <source>
        <strain evidence="6 7">DSM 100231</strain>
    </source>
</reference>
<feature type="chain" id="PRO_5015507213" evidence="4">
    <location>
        <begin position="20"/>
        <end position="814"/>
    </location>
</feature>
<dbReference type="Pfam" id="PF13715">
    <property type="entry name" value="CarbopepD_reg_2"/>
    <property type="match status" value="1"/>
</dbReference>
<evidence type="ECO:0000313" key="6">
    <source>
        <dbReference type="EMBL" id="PVY41090.1"/>
    </source>
</evidence>
<feature type="domain" description="Outer membrane protein beta-barrel" evidence="5">
    <location>
        <begin position="379"/>
        <end position="782"/>
    </location>
</feature>
<dbReference type="Gene3D" id="2.60.40.1120">
    <property type="entry name" value="Carboxypeptidase-like, regulatory domain"/>
    <property type="match status" value="1"/>
</dbReference>
<evidence type="ECO:0000256" key="1">
    <source>
        <dbReference type="ARBA" id="ARBA00004442"/>
    </source>
</evidence>
<evidence type="ECO:0000256" key="3">
    <source>
        <dbReference type="ARBA" id="ARBA00023237"/>
    </source>
</evidence>
<organism evidence="6 7">
    <name type="scientific">Pontibacter virosus</name>
    <dbReference type="NCBI Taxonomy" id="1765052"/>
    <lineage>
        <taxon>Bacteria</taxon>
        <taxon>Pseudomonadati</taxon>
        <taxon>Bacteroidota</taxon>
        <taxon>Cytophagia</taxon>
        <taxon>Cytophagales</taxon>
        <taxon>Hymenobacteraceae</taxon>
        <taxon>Pontibacter</taxon>
    </lineage>
</organism>
<comment type="subcellular location">
    <subcellularLocation>
        <location evidence="1">Cell outer membrane</location>
    </subcellularLocation>
</comment>
<keyword evidence="3" id="KW-0998">Cell outer membrane</keyword>
<dbReference type="OrthoDB" id="905812at2"/>
<dbReference type="InterPro" id="IPR041700">
    <property type="entry name" value="OMP_b-brl_3"/>
</dbReference>
<keyword evidence="6" id="KW-0675">Receptor</keyword>
<comment type="caution">
    <text evidence="6">The sequence shown here is derived from an EMBL/GenBank/DDBJ whole genome shotgun (WGS) entry which is preliminary data.</text>
</comment>
<evidence type="ECO:0000313" key="7">
    <source>
        <dbReference type="Proteomes" id="UP000245466"/>
    </source>
</evidence>